<reference evidence="3 4" key="1">
    <citation type="submission" date="2024-07" db="EMBL/GenBank/DDBJ databases">
        <title>Chromosome-level genome assembly of the water stick insect Ranatra chinensis (Heteroptera: Nepidae).</title>
        <authorList>
            <person name="Liu X."/>
        </authorList>
    </citation>
    <scope>NUCLEOTIDE SEQUENCE [LARGE SCALE GENOMIC DNA]</scope>
    <source>
        <strain evidence="3">Cailab_2021Rc</strain>
        <tissue evidence="3">Muscle</tissue>
    </source>
</reference>
<keyword evidence="2" id="KW-0677">Repeat</keyword>
<keyword evidence="1" id="KW-0433">Leucine-rich repeat</keyword>
<dbReference type="SUPFAM" id="SSF52058">
    <property type="entry name" value="L domain-like"/>
    <property type="match status" value="1"/>
</dbReference>
<evidence type="ECO:0000256" key="1">
    <source>
        <dbReference type="ARBA" id="ARBA00022614"/>
    </source>
</evidence>
<sequence>MKYIWLCSACRWLTISGNQLHSVQFLLGAPNLEEIDLSRNTLQRIRPGGHPLNLISLVKLNISDNYLTSISDLREANLPSLQVLNVSRNLLASLEGVQGLGSLVELYAAANKITTVDNIASIRPWKSMKIIDVSHNSIDESPVFRKFILFHMPKIEINIDSQALPNIQSLNLEGNCLTSLSGLGHLEKLKQLSLSHNSVTHIGRDTGRHDRPLFPNLQILHLNANNIISLEPLELRRLPRLTTLFLQDNQIFSMYGLRHVKTLQYLVLDRNKIQMVQPHDVFELENLTELYLESNQIVDLEFLKSLGHLKKLFLANNRISVR</sequence>
<dbReference type="AlphaFoldDB" id="A0ABD0YUJ1"/>
<dbReference type="Pfam" id="PF13855">
    <property type="entry name" value="LRR_8"/>
    <property type="match status" value="2"/>
</dbReference>
<evidence type="ECO:0000313" key="3">
    <source>
        <dbReference type="EMBL" id="KAL1139621.1"/>
    </source>
</evidence>
<dbReference type="InterPro" id="IPR050836">
    <property type="entry name" value="SDS22/Internalin_LRR"/>
</dbReference>
<organism evidence="3 4">
    <name type="scientific">Ranatra chinensis</name>
    <dbReference type="NCBI Taxonomy" id="642074"/>
    <lineage>
        <taxon>Eukaryota</taxon>
        <taxon>Metazoa</taxon>
        <taxon>Ecdysozoa</taxon>
        <taxon>Arthropoda</taxon>
        <taxon>Hexapoda</taxon>
        <taxon>Insecta</taxon>
        <taxon>Pterygota</taxon>
        <taxon>Neoptera</taxon>
        <taxon>Paraneoptera</taxon>
        <taxon>Hemiptera</taxon>
        <taxon>Heteroptera</taxon>
        <taxon>Panheteroptera</taxon>
        <taxon>Nepomorpha</taxon>
        <taxon>Nepidae</taxon>
        <taxon>Ranatrinae</taxon>
        <taxon>Ranatra</taxon>
    </lineage>
</organism>
<evidence type="ECO:0000256" key="2">
    <source>
        <dbReference type="ARBA" id="ARBA00022737"/>
    </source>
</evidence>
<dbReference type="PANTHER" id="PTHR46652">
    <property type="entry name" value="LEUCINE-RICH REPEAT AND IQ DOMAIN-CONTAINING PROTEIN 1-RELATED"/>
    <property type="match status" value="1"/>
</dbReference>
<gene>
    <name evidence="3" type="ORF">AAG570_006602</name>
</gene>
<name>A0ABD0YUJ1_9HEMI</name>
<dbReference type="EMBL" id="JBFDAA010000002">
    <property type="protein sequence ID" value="KAL1139621.1"/>
    <property type="molecule type" value="Genomic_DNA"/>
</dbReference>
<dbReference type="Gene3D" id="3.80.10.10">
    <property type="entry name" value="Ribonuclease Inhibitor"/>
    <property type="match status" value="3"/>
</dbReference>
<keyword evidence="4" id="KW-1185">Reference proteome</keyword>
<dbReference type="InterPro" id="IPR003591">
    <property type="entry name" value="Leu-rich_rpt_typical-subtyp"/>
</dbReference>
<dbReference type="Pfam" id="PF12799">
    <property type="entry name" value="LRR_4"/>
    <property type="match status" value="2"/>
</dbReference>
<dbReference type="SMART" id="SM00365">
    <property type="entry name" value="LRR_SD22"/>
    <property type="match status" value="8"/>
</dbReference>
<evidence type="ECO:0000313" key="4">
    <source>
        <dbReference type="Proteomes" id="UP001558652"/>
    </source>
</evidence>
<accession>A0ABD0YUJ1</accession>
<protein>
    <submittedName>
        <fullName evidence="3">Uncharacterized protein</fullName>
    </submittedName>
</protein>
<dbReference type="InterPro" id="IPR032675">
    <property type="entry name" value="LRR_dom_sf"/>
</dbReference>
<dbReference type="Proteomes" id="UP001558652">
    <property type="component" value="Unassembled WGS sequence"/>
</dbReference>
<comment type="caution">
    <text evidence="3">The sequence shown here is derived from an EMBL/GenBank/DDBJ whole genome shotgun (WGS) entry which is preliminary data.</text>
</comment>
<dbReference type="InterPro" id="IPR001611">
    <property type="entry name" value="Leu-rich_rpt"/>
</dbReference>
<dbReference type="SMART" id="SM00369">
    <property type="entry name" value="LRR_TYP"/>
    <property type="match status" value="8"/>
</dbReference>
<proteinExistence type="predicted"/>
<dbReference type="InterPro" id="IPR025875">
    <property type="entry name" value="Leu-rich_rpt_4"/>
</dbReference>
<dbReference type="PROSITE" id="PS51450">
    <property type="entry name" value="LRR"/>
    <property type="match status" value="6"/>
</dbReference>
<dbReference type="PANTHER" id="PTHR46652:SF3">
    <property type="entry name" value="LEUCINE-RICH REPEAT-CONTAINING PROTEIN 9"/>
    <property type="match status" value="1"/>
</dbReference>